<dbReference type="EMBL" id="MT653610">
    <property type="protein sequence ID" value="QNT26950.1"/>
    <property type="molecule type" value="Genomic_DNA"/>
</dbReference>
<evidence type="ECO:0000313" key="2">
    <source>
        <dbReference type="EMBL" id="QNT26950.1"/>
    </source>
</evidence>
<evidence type="ECO:0000256" key="1">
    <source>
        <dbReference type="SAM" id="Phobius"/>
    </source>
</evidence>
<sequence length="50" mass="6197">MPQMAPLNWTLMYLFIMFLYFTLMIMNFFMFSYKSKYKPHTSALKINSWK</sequence>
<name>A0A7H1KI34_9CUCU</name>
<keyword evidence="1" id="KW-1133">Transmembrane helix</keyword>
<organism evidence="2">
    <name type="scientific">Trigonopterus daun</name>
    <dbReference type="NCBI Taxonomy" id="2896816"/>
    <lineage>
        <taxon>Eukaryota</taxon>
        <taxon>Metazoa</taxon>
        <taxon>Ecdysozoa</taxon>
        <taxon>Arthropoda</taxon>
        <taxon>Hexapoda</taxon>
        <taxon>Insecta</taxon>
        <taxon>Pterygota</taxon>
        <taxon>Neoptera</taxon>
        <taxon>Endopterygota</taxon>
        <taxon>Coleoptera</taxon>
        <taxon>Polyphaga</taxon>
        <taxon>Cucujiformia</taxon>
        <taxon>Curculionidae</taxon>
        <taxon>Cryptorhynchinae</taxon>
        <taxon>Trigonopterus</taxon>
    </lineage>
</organism>
<protein>
    <submittedName>
        <fullName evidence="2">ATP synthase F0 subunit 8</fullName>
    </submittedName>
</protein>
<accession>A0A7H1KI34</accession>
<reference evidence="2" key="1">
    <citation type="submission" date="2020-06" db="EMBL/GenBank/DDBJ databases">
        <title>Mitochondrial genomes of twelve species of hyperdiverse Trigonopterus weevils.</title>
        <authorList>
            <person name="Narakusumo R.P."/>
            <person name="Pons J."/>
            <person name="Riedel A."/>
        </authorList>
    </citation>
    <scope>NUCLEOTIDE SEQUENCE</scope>
</reference>
<proteinExistence type="predicted"/>
<gene>
    <name evidence="2" type="primary">atp8</name>
</gene>
<dbReference type="AlphaFoldDB" id="A0A7H1KI34"/>
<keyword evidence="1" id="KW-0812">Transmembrane</keyword>
<keyword evidence="2" id="KW-0496">Mitochondrion</keyword>
<geneLocation type="mitochondrion" evidence="2"/>
<keyword evidence="1" id="KW-0472">Membrane</keyword>
<feature type="transmembrane region" description="Helical" evidence="1">
    <location>
        <begin position="12"/>
        <end position="31"/>
    </location>
</feature>